<reference evidence="2 3" key="1">
    <citation type="journal article" date="2020" name="Biotechnol. Biofuels">
        <title>New insights from the biogas microbiome by comprehensive genome-resolved metagenomics of nearly 1600 species originating from multiple anaerobic digesters.</title>
        <authorList>
            <person name="Campanaro S."/>
            <person name="Treu L."/>
            <person name="Rodriguez-R L.M."/>
            <person name="Kovalovszki A."/>
            <person name="Ziels R.M."/>
            <person name="Maus I."/>
            <person name="Zhu X."/>
            <person name="Kougias P.G."/>
            <person name="Basile A."/>
            <person name="Luo G."/>
            <person name="Schluter A."/>
            <person name="Konstantinidis K.T."/>
            <person name="Angelidaki I."/>
        </authorList>
    </citation>
    <scope>NUCLEOTIDE SEQUENCE [LARGE SCALE GENOMIC DNA]</scope>
    <source>
        <strain evidence="2">AS05jafATM_4</strain>
    </source>
</reference>
<dbReference type="InterPro" id="IPR025484">
    <property type="entry name" value="DUF4376"/>
</dbReference>
<dbReference type="AlphaFoldDB" id="A0A7C6Z581"/>
<accession>A0A7C6Z581</accession>
<dbReference type="Proteomes" id="UP000553059">
    <property type="component" value="Unassembled WGS sequence"/>
</dbReference>
<evidence type="ECO:0000313" key="2">
    <source>
        <dbReference type="EMBL" id="HHY27424.1"/>
    </source>
</evidence>
<dbReference type="Pfam" id="PF14301">
    <property type="entry name" value="DUF4376"/>
    <property type="match status" value="1"/>
</dbReference>
<protein>
    <recommendedName>
        <fullName evidence="1">DUF4376 domain-containing protein</fullName>
    </recommendedName>
</protein>
<name>A0A7C6Z581_9FIRM</name>
<gene>
    <name evidence="2" type="ORF">GX523_11915</name>
</gene>
<organism evidence="2 3">
    <name type="scientific">Desulfitobacterium dehalogenans</name>
    <dbReference type="NCBI Taxonomy" id="36854"/>
    <lineage>
        <taxon>Bacteria</taxon>
        <taxon>Bacillati</taxon>
        <taxon>Bacillota</taxon>
        <taxon>Clostridia</taxon>
        <taxon>Eubacteriales</taxon>
        <taxon>Desulfitobacteriaceae</taxon>
        <taxon>Desulfitobacterium</taxon>
    </lineage>
</organism>
<sequence length="232" mass="26773">MATFIMYNEITQDKALVFYQNHMPDDPVTGVTEEMLNQPNSLTVEVIPKPEHRPNESYVLYINPTTKELFYEYHENLPYNPSDSPNIPSADIELLKRQLNLVSPYSEPRSLEEHEANKLFEISRECEDEILSGFYSNARGTMEWYTNSRDDQNNLIGQATLATLNPSFVPQWKSATESICTDFTMEQIIKLSTDGAVFKTERIKAFDTLKAQVLFATTVEEVEKIVWTKKVW</sequence>
<comment type="caution">
    <text evidence="2">The sequence shown here is derived from an EMBL/GenBank/DDBJ whole genome shotgun (WGS) entry which is preliminary data.</text>
</comment>
<feature type="domain" description="DUF4376" evidence="1">
    <location>
        <begin position="114"/>
        <end position="222"/>
    </location>
</feature>
<evidence type="ECO:0000313" key="3">
    <source>
        <dbReference type="Proteomes" id="UP000553059"/>
    </source>
</evidence>
<dbReference type="EMBL" id="DUTF01000256">
    <property type="protein sequence ID" value="HHY27424.1"/>
    <property type="molecule type" value="Genomic_DNA"/>
</dbReference>
<evidence type="ECO:0000259" key="1">
    <source>
        <dbReference type="Pfam" id="PF14301"/>
    </source>
</evidence>
<proteinExistence type="predicted"/>